<dbReference type="PIRSF" id="PIRSF016719">
    <property type="entry name" value="UCP016719"/>
    <property type="match status" value="1"/>
</dbReference>
<dbReference type="InterPro" id="IPR006311">
    <property type="entry name" value="TAT_signal"/>
</dbReference>
<dbReference type="RefSeq" id="WP_275808054.1">
    <property type="nucleotide sequence ID" value="NZ_BAAANM010000008.1"/>
</dbReference>
<reference evidence="3 4" key="1">
    <citation type="submission" date="2023-03" db="EMBL/GenBank/DDBJ databases">
        <title>Draft genome sequence of type strain Streptomyces ferralitis JCM 14344.</title>
        <authorList>
            <person name="Klaysubun C."/>
            <person name="Duangmal K."/>
        </authorList>
    </citation>
    <scope>NUCLEOTIDE SEQUENCE [LARGE SCALE GENOMIC DNA]</scope>
    <source>
        <strain evidence="3 4">JCM 14344</strain>
    </source>
</reference>
<feature type="domain" description="Peptidoglycan beta-N-acetylmuramidase NamZ C-terminal" evidence="2">
    <location>
        <begin position="281"/>
        <end position="432"/>
    </location>
</feature>
<feature type="domain" description="Peptidoglycan beta-N-acetylmuramidase NamZ N-terminal" evidence="1">
    <location>
        <begin position="70"/>
        <end position="276"/>
    </location>
</feature>
<dbReference type="Pfam" id="PF20732">
    <property type="entry name" value="NamZ_C"/>
    <property type="match status" value="1"/>
</dbReference>
<dbReference type="EMBL" id="JARHTQ010000002">
    <property type="protein sequence ID" value="MDF2254851.1"/>
    <property type="molecule type" value="Genomic_DNA"/>
</dbReference>
<dbReference type="Gene3D" id="3.90.1150.140">
    <property type="match status" value="1"/>
</dbReference>
<dbReference type="InterPro" id="IPR008302">
    <property type="entry name" value="NamZ"/>
</dbReference>
<dbReference type="InterPro" id="IPR048502">
    <property type="entry name" value="NamZ_N"/>
</dbReference>
<dbReference type="InterPro" id="IPR048503">
    <property type="entry name" value="NamZ_C"/>
</dbReference>
<protein>
    <submittedName>
        <fullName evidence="3">DUF1343 domain-containing protein</fullName>
    </submittedName>
</protein>
<comment type="caution">
    <text evidence="3">The sequence shown here is derived from an EMBL/GenBank/DDBJ whole genome shotgun (WGS) entry which is preliminary data.</text>
</comment>
<dbReference type="Proteomes" id="UP001220022">
    <property type="component" value="Unassembled WGS sequence"/>
</dbReference>
<dbReference type="PANTHER" id="PTHR42915">
    <property type="entry name" value="HYPOTHETICAL 460 KDA PROTEIN IN FEUA-SIGW INTERGENIC REGION [PRECURSOR]"/>
    <property type="match status" value="1"/>
</dbReference>
<dbReference type="PROSITE" id="PS51318">
    <property type="entry name" value="TAT"/>
    <property type="match status" value="1"/>
</dbReference>
<dbReference type="Pfam" id="PF07075">
    <property type="entry name" value="NamZ_N"/>
    <property type="match status" value="1"/>
</dbReference>
<dbReference type="PANTHER" id="PTHR42915:SF1">
    <property type="entry name" value="PEPTIDOGLYCAN BETA-N-ACETYLMURAMIDASE NAMZ"/>
    <property type="match status" value="1"/>
</dbReference>
<name>A0ABT5YU53_9ACTN</name>
<accession>A0ABT5YU53</accession>
<evidence type="ECO:0000313" key="4">
    <source>
        <dbReference type="Proteomes" id="UP001220022"/>
    </source>
</evidence>
<evidence type="ECO:0000259" key="2">
    <source>
        <dbReference type="Pfam" id="PF20732"/>
    </source>
</evidence>
<gene>
    <name evidence="3" type="ORF">P2L57_03615</name>
</gene>
<organism evidence="3 4">
    <name type="scientific">Streptantibioticus ferralitis</name>
    <dbReference type="NCBI Taxonomy" id="236510"/>
    <lineage>
        <taxon>Bacteria</taxon>
        <taxon>Bacillati</taxon>
        <taxon>Actinomycetota</taxon>
        <taxon>Actinomycetes</taxon>
        <taxon>Kitasatosporales</taxon>
        <taxon>Streptomycetaceae</taxon>
        <taxon>Streptantibioticus</taxon>
    </lineage>
</organism>
<sequence length="433" mass="46489">MRTLPFGTPTQEAVMAPLSRRALIAATALGAGAAGLADPANAVPGRDRLVTGADVLAAQGWRPLAGRRTGVLTNPTGVLHDLTHIVDAMTASGARPVAAFGPEHGFRGTSQAGGSEGDYTDPRTGIPVYDAYGASADQLAAMYRKAGVDTVVFDIAGVGARFYTYTWTMYVAMLAAVRTGAAFVVLDRPNPIGGQAYGPLLDPRFATGVGLKPIVQQPGMTAGELARMFDALFLPGDSGGRRLSSLDIVPVRGYRRAMLFTDTGLPWVPPSPNMPTGDTALLYPGTCMFEGTLLSEGRGTTRPFEMIGAPGIDWRWAQELNAMGLPGVRFRENYTVPTFDKFANTTCGGVQVHLTDRRQVDAISTAVAMIVTARRLYPSVFGWRPDHWIDDLTGSSRLRTMVDAGASADEVVGAWHTELEHFRKRREPFLLYR</sequence>
<keyword evidence="4" id="KW-1185">Reference proteome</keyword>
<proteinExistence type="predicted"/>
<evidence type="ECO:0000259" key="1">
    <source>
        <dbReference type="Pfam" id="PF07075"/>
    </source>
</evidence>
<dbReference type="Gene3D" id="3.40.50.12170">
    <property type="entry name" value="Uncharacterised protein PF07075, DUF1343"/>
    <property type="match status" value="1"/>
</dbReference>
<evidence type="ECO:0000313" key="3">
    <source>
        <dbReference type="EMBL" id="MDF2254851.1"/>
    </source>
</evidence>